<feature type="region of interest" description="Disordered" evidence="6">
    <location>
        <begin position="422"/>
        <end position="446"/>
    </location>
</feature>
<organism evidence="8 9">
    <name type="scientific">Loxodonta africana</name>
    <name type="common">African elephant</name>
    <dbReference type="NCBI Taxonomy" id="9785"/>
    <lineage>
        <taxon>Eukaryota</taxon>
        <taxon>Metazoa</taxon>
        <taxon>Chordata</taxon>
        <taxon>Craniata</taxon>
        <taxon>Vertebrata</taxon>
        <taxon>Euteleostomi</taxon>
        <taxon>Mammalia</taxon>
        <taxon>Eutheria</taxon>
        <taxon>Afrotheria</taxon>
        <taxon>Proboscidea</taxon>
        <taxon>Elephantidae</taxon>
        <taxon>Loxodonta</taxon>
    </lineage>
</organism>
<dbReference type="Pfam" id="PF15619">
    <property type="entry name" value="Lebercilin"/>
    <property type="match status" value="1"/>
</dbReference>
<evidence type="ECO:0000259" key="7">
    <source>
        <dbReference type="Pfam" id="PF15619"/>
    </source>
</evidence>
<dbReference type="FunCoup" id="G3T9M4">
    <property type="interactions" value="4"/>
</dbReference>
<feature type="domain" description="Lebercilin" evidence="7">
    <location>
        <begin position="145"/>
        <end position="336"/>
    </location>
</feature>
<evidence type="ECO:0000256" key="6">
    <source>
        <dbReference type="SAM" id="MobiDB-lite"/>
    </source>
</evidence>
<dbReference type="PANTHER" id="PTHR16650">
    <property type="entry name" value="C21ORF13-RELATED"/>
    <property type="match status" value="1"/>
</dbReference>
<protein>
    <recommendedName>
        <fullName evidence="3">Lebercilin-like protein</fullName>
    </recommendedName>
    <alternativeName>
        <fullName evidence="4">Leber congenital amaurosis 5-like protein</fullName>
    </alternativeName>
</protein>
<evidence type="ECO:0000256" key="5">
    <source>
        <dbReference type="SAM" id="Coils"/>
    </source>
</evidence>
<dbReference type="InterPro" id="IPR028933">
    <property type="entry name" value="Lebercilin_dom"/>
</dbReference>
<dbReference type="HOGENOM" id="CLU_026861_0_0_1"/>
<dbReference type="OMA" id="MKHQETQ"/>
<reference evidence="8" key="2">
    <citation type="submission" date="2025-08" db="UniProtKB">
        <authorList>
            <consortium name="Ensembl"/>
        </authorList>
    </citation>
    <scope>IDENTIFICATION</scope>
    <source>
        <strain evidence="8">Isolate ISIS603380</strain>
    </source>
</reference>
<feature type="coiled-coil region" evidence="5">
    <location>
        <begin position="205"/>
        <end position="289"/>
    </location>
</feature>
<feature type="compositionally biased region" description="Basic and acidic residues" evidence="6">
    <location>
        <begin position="378"/>
        <end position="387"/>
    </location>
</feature>
<gene>
    <name evidence="8" type="primary">LCA5L</name>
</gene>
<feature type="region of interest" description="Disordered" evidence="6">
    <location>
        <begin position="691"/>
        <end position="711"/>
    </location>
</feature>
<dbReference type="Ensembl" id="ENSLAFT00000012556.3">
    <property type="protein sequence ID" value="ENSLAFP00000010496.3"/>
    <property type="gene ID" value="ENSLAFG00000012558.3"/>
</dbReference>
<accession>G3T9M4</accession>
<evidence type="ECO:0000256" key="2">
    <source>
        <dbReference type="ARBA" id="ARBA00023054"/>
    </source>
</evidence>
<feature type="region of interest" description="Disordered" evidence="6">
    <location>
        <begin position="375"/>
        <end position="406"/>
    </location>
</feature>
<dbReference type="GO" id="GO:0042073">
    <property type="term" value="P:intraciliary transport"/>
    <property type="evidence" value="ECO:0007669"/>
    <property type="project" value="TreeGrafter"/>
</dbReference>
<dbReference type="eggNOG" id="ENOG502QQSE">
    <property type="taxonomic scope" value="Eukaryota"/>
</dbReference>
<evidence type="ECO:0000313" key="9">
    <source>
        <dbReference type="Proteomes" id="UP000007646"/>
    </source>
</evidence>
<dbReference type="STRING" id="9785.ENSLAFP00000010496"/>
<dbReference type="AlphaFoldDB" id="G3T9M4"/>
<dbReference type="Proteomes" id="UP000007646">
    <property type="component" value="Unassembled WGS sequence"/>
</dbReference>
<evidence type="ECO:0000256" key="4">
    <source>
        <dbReference type="ARBA" id="ARBA00041402"/>
    </source>
</evidence>
<evidence type="ECO:0000313" key="8">
    <source>
        <dbReference type="Ensembl" id="ENSLAFP00000010496.3"/>
    </source>
</evidence>
<dbReference type="PANTHER" id="PTHR16650:SF9">
    <property type="entry name" value="LEBERCILIN-LIKE PROTEIN"/>
    <property type="match status" value="1"/>
</dbReference>
<reference evidence="8" key="3">
    <citation type="submission" date="2025-09" db="UniProtKB">
        <authorList>
            <consortium name="Ensembl"/>
        </authorList>
    </citation>
    <scope>IDENTIFICATION</scope>
    <source>
        <strain evidence="8">Isolate ISIS603380</strain>
    </source>
</reference>
<comment type="similarity">
    <text evidence="1">Belongs to the LCA5 family.</text>
</comment>
<proteinExistence type="inferred from homology"/>
<dbReference type="InterPro" id="IPR026188">
    <property type="entry name" value="Lebercilin-like"/>
</dbReference>
<dbReference type="GO" id="GO:0005930">
    <property type="term" value="C:axoneme"/>
    <property type="evidence" value="ECO:0007669"/>
    <property type="project" value="TreeGrafter"/>
</dbReference>
<name>G3T9M4_LOXAF</name>
<reference evidence="8 9" key="1">
    <citation type="submission" date="2009-06" db="EMBL/GenBank/DDBJ databases">
        <title>The Genome Sequence of Loxodonta africana (African elephant).</title>
        <authorList>
            <person name="Di Palma F."/>
            <person name="Heiman D."/>
            <person name="Young S."/>
            <person name="Johnson J."/>
            <person name="Lander E.S."/>
            <person name="Lindblad-Toh K."/>
        </authorList>
    </citation>
    <scope>NUCLEOTIDE SEQUENCE [LARGE SCALE GENOMIC DNA]</scope>
    <source>
        <strain evidence="8 9">Isolate ISIS603380</strain>
    </source>
</reference>
<keyword evidence="2 5" id="KW-0175">Coiled coil</keyword>
<evidence type="ECO:0000256" key="1">
    <source>
        <dbReference type="ARBA" id="ARBA00010229"/>
    </source>
</evidence>
<keyword evidence="9" id="KW-1185">Reference proteome</keyword>
<evidence type="ECO:0000256" key="3">
    <source>
        <dbReference type="ARBA" id="ARBA00041189"/>
    </source>
</evidence>
<sequence>IRLFTMSLADTTKTNLDECFPSVGLEDSRKSAEGERSLLGLGDFPRSSHTAEKSVDYSRSQCSCGSCRCDYSEDFISECSEINVNRNYLEQPVGKEKKKEKKKCASRFSQPKGPKEITAEKKHIWKASFFNAQTNAIAQRRDAMAHRIMSARLCKIKELKNDLADIHRKLEATVIENQFLKQLQFRHLKAIGKYENSQNNLPQIMIKHKNEVKSLRQLLRKSQEKERTVSRKLREADSELLKTKDALQMLQRLSEDKNLAEREELTQKLSVLTTKLEANDRRIQSLEKQLRLNKKAFNRQLAVENRKTLAAQTATKALQMEVKHLQQKLKEKDRELEIKNIYTNRILKNLHDKDDYPKVSSTKSVQADRKSFSFMSMKHQETQKSDVPRLTTKSKKTTGNIAHKEKSTEINSEIPHYITKLPNQEDSKRKHGGTSTTLTSMPHPPSQWDLGSNRRLCGFYCHLELITCKPVIDLSKEEVHLKVQAPVENIDKRQKEKKEDHEKKITLTIEEQELPSKRIQVTHPEEESIHEDNIVKEKSKRSIQINDMDEIPGKYIVPNVRTPFRQRKHYSFTETIENLHHGLPTSGGPANTGITRNNHNTCKQHCNIELKPEHSASGYEPSFGKSSRTKVNNTALRDKKSSLMEELFGSGYVLKDDQTSPVVIKGSEETLNQASANNAFGDSKITVVNSLKSSSPTEGKTNDNILNTKNY</sequence>
<dbReference type="GeneTree" id="ENSGT00560000077266"/>
<dbReference type="InParanoid" id="G3T9M4"/>